<evidence type="ECO:0000313" key="1">
    <source>
        <dbReference type="EMBL" id="KAJ1152996.1"/>
    </source>
</evidence>
<keyword evidence="2" id="KW-1185">Reference proteome</keyword>
<comment type="caution">
    <text evidence="1">The sequence shown here is derived from an EMBL/GenBank/DDBJ whole genome shotgun (WGS) entry which is preliminary data.</text>
</comment>
<organism evidence="1 2">
    <name type="scientific">Pleurodeles waltl</name>
    <name type="common">Iberian ribbed newt</name>
    <dbReference type="NCBI Taxonomy" id="8319"/>
    <lineage>
        <taxon>Eukaryota</taxon>
        <taxon>Metazoa</taxon>
        <taxon>Chordata</taxon>
        <taxon>Craniata</taxon>
        <taxon>Vertebrata</taxon>
        <taxon>Euteleostomi</taxon>
        <taxon>Amphibia</taxon>
        <taxon>Batrachia</taxon>
        <taxon>Caudata</taxon>
        <taxon>Salamandroidea</taxon>
        <taxon>Salamandridae</taxon>
        <taxon>Pleurodelinae</taxon>
        <taxon>Pleurodeles</taxon>
    </lineage>
</organism>
<accession>A0AAV7RN05</accession>
<dbReference type="EMBL" id="JANPWB010000009">
    <property type="protein sequence ID" value="KAJ1152996.1"/>
    <property type="molecule type" value="Genomic_DNA"/>
</dbReference>
<name>A0AAV7RN05_PLEWA</name>
<sequence>MTLAPNRHIYLPKRKRCVNGEAGLNNGAKPVGKWVIETKSTNRVIWLYHDQGKVKVSADCDGALLGYRPQEASVKSLPSHLGLDVANKKIASCKVRVHATRNLQLANWYAVRCLRHRLRLAMGLQ</sequence>
<gene>
    <name evidence="1" type="ORF">NDU88_005768</name>
</gene>
<dbReference type="Proteomes" id="UP001066276">
    <property type="component" value="Chromosome 5"/>
</dbReference>
<reference evidence="1" key="1">
    <citation type="journal article" date="2022" name="bioRxiv">
        <title>Sequencing and chromosome-scale assembly of the giantPleurodeles waltlgenome.</title>
        <authorList>
            <person name="Brown T."/>
            <person name="Elewa A."/>
            <person name="Iarovenko S."/>
            <person name="Subramanian E."/>
            <person name="Araus A.J."/>
            <person name="Petzold A."/>
            <person name="Susuki M."/>
            <person name="Suzuki K.-i.T."/>
            <person name="Hayashi T."/>
            <person name="Toyoda A."/>
            <person name="Oliveira C."/>
            <person name="Osipova E."/>
            <person name="Leigh N.D."/>
            <person name="Simon A."/>
            <person name="Yun M.H."/>
        </authorList>
    </citation>
    <scope>NUCLEOTIDE SEQUENCE</scope>
    <source>
        <strain evidence="1">20211129_DDA</strain>
        <tissue evidence="1">Liver</tissue>
    </source>
</reference>
<evidence type="ECO:0000313" key="2">
    <source>
        <dbReference type="Proteomes" id="UP001066276"/>
    </source>
</evidence>
<proteinExistence type="predicted"/>
<dbReference type="AlphaFoldDB" id="A0AAV7RN05"/>
<protein>
    <recommendedName>
        <fullName evidence="3">Transposase</fullName>
    </recommendedName>
</protein>
<evidence type="ECO:0008006" key="3">
    <source>
        <dbReference type="Google" id="ProtNLM"/>
    </source>
</evidence>